<keyword evidence="1" id="KW-1133">Transmembrane helix</keyword>
<evidence type="ECO:0000313" key="3">
    <source>
        <dbReference type="Proteomes" id="UP001551675"/>
    </source>
</evidence>
<feature type="transmembrane region" description="Helical" evidence="1">
    <location>
        <begin position="128"/>
        <end position="148"/>
    </location>
</feature>
<keyword evidence="3" id="KW-1185">Reference proteome</keyword>
<sequence>MFDGAADAAKTALQVGTGAALTLSALGVSAAWPFVAKLYVHQYDPRLFWDAAKVWHETASGVAAARRRITDLLSGVSGSSDERWKSEDGRAFQRRMDAYLDELTSIEIRAWVVTLVLFTAAAATYAMVLFVCLVALTLAAVAAWVLLASVSPISAAEARVLALQVLIKMIGGFVTVESGLTTLLHACAALLGSTIAGDILVETAKGDHSAVADFVQATVSQGPLLIWGTANRLERDLTARGIDGRFPGEGFLMNRFGLPAGSPLPPGLSQAAGAKGVADVARGHQTITGPYVPAQEADGSYTYPWE</sequence>
<dbReference type="RefSeq" id="WP_358138275.1">
    <property type="nucleotide sequence ID" value="NZ_JBFALK010000019.1"/>
</dbReference>
<keyword evidence="1" id="KW-0812">Transmembrane</keyword>
<evidence type="ECO:0000313" key="2">
    <source>
        <dbReference type="EMBL" id="MEV0972878.1"/>
    </source>
</evidence>
<feature type="transmembrane region" description="Helical" evidence="1">
    <location>
        <begin position="160"/>
        <end position="176"/>
    </location>
</feature>
<gene>
    <name evidence="2" type="ORF">AB0I59_30095</name>
</gene>
<feature type="transmembrane region" description="Helical" evidence="1">
    <location>
        <begin position="20"/>
        <end position="40"/>
    </location>
</feature>
<evidence type="ECO:0000256" key="1">
    <source>
        <dbReference type="SAM" id="Phobius"/>
    </source>
</evidence>
<comment type="caution">
    <text evidence="2">The sequence shown here is derived from an EMBL/GenBank/DDBJ whole genome shotgun (WGS) entry which is preliminary data.</text>
</comment>
<protein>
    <recommendedName>
        <fullName evidence="4">ABC transporter ATP-binding protein</fullName>
    </recommendedName>
</protein>
<dbReference type="Proteomes" id="UP001551675">
    <property type="component" value="Unassembled WGS sequence"/>
</dbReference>
<name>A0ABV3GMN6_MICGL</name>
<proteinExistence type="predicted"/>
<dbReference type="EMBL" id="JBFALK010000019">
    <property type="protein sequence ID" value="MEV0972878.1"/>
    <property type="molecule type" value="Genomic_DNA"/>
</dbReference>
<reference evidence="2 3" key="1">
    <citation type="submission" date="2024-06" db="EMBL/GenBank/DDBJ databases">
        <title>The Natural Products Discovery Center: Release of the First 8490 Sequenced Strains for Exploring Actinobacteria Biosynthetic Diversity.</title>
        <authorList>
            <person name="Kalkreuter E."/>
            <person name="Kautsar S.A."/>
            <person name="Yang D."/>
            <person name="Bader C.D."/>
            <person name="Teijaro C.N."/>
            <person name="Fluegel L."/>
            <person name="Davis C.M."/>
            <person name="Simpson J.R."/>
            <person name="Lauterbach L."/>
            <person name="Steele A.D."/>
            <person name="Gui C."/>
            <person name="Meng S."/>
            <person name="Li G."/>
            <person name="Viehrig K."/>
            <person name="Ye F."/>
            <person name="Su P."/>
            <person name="Kiefer A.F."/>
            <person name="Nichols A."/>
            <person name="Cepeda A.J."/>
            <person name="Yan W."/>
            <person name="Fan B."/>
            <person name="Jiang Y."/>
            <person name="Adhikari A."/>
            <person name="Zheng C.-J."/>
            <person name="Schuster L."/>
            <person name="Cowan T.M."/>
            <person name="Smanski M.J."/>
            <person name="Chevrette M.G."/>
            <person name="De Carvalho L.P.S."/>
            <person name="Shen B."/>
        </authorList>
    </citation>
    <scope>NUCLEOTIDE SEQUENCE [LARGE SCALE GENOMIC DNA]</scope>
    <source>
        <strain evidence="2 3">NPDC050100</strain>
    </source>
</reference>
<evidence type="ECO:0008006" key="4">
    <source>
        <dbReference type="Google" id="ProtNLM"/>
    </source>
</evidence>
<accession>A0ABV3GMN6</accession>
<organism evidence="2 3">
    <name type="scientific">Microtetraspora glauca</name>
    <dbReference type="NCBI Taxonomy" id="1996"/>
    <lineage>
        <taxon>Bacteria</taxon>
        <taxon>Bacillati</taxon>
        <taxon>Actinomycetota</taxon>
        <taxon>Actinomycetes</taxon>
        <taxon>Streptosporangiales</taxon>
        <taxon>Streptosporangiaceae</taxon>
        <taxon>Microtetraspora</taxon>
    </lineage>
</organism>
<keyword evidence="1" id="KW-0472">Membrane</keyword>